<gene>
    <name evidence="5" type="ORF">NUH88_04145</name>
</gene>
<dbReference type="Pfam" id="PF19263">
    <property type="entry name" value="DUF5906"/>
    <property type="match status" value="1"/>
</dbReference>
<keyword evidence="1" id="KW-0547">Nucleotide-binding</keyword>
<dbReference type="AlphaFoldDB" id="A0A9J7AZM0"/>
<dbReference type="SUPFAM" id="SSF52540">
    <property type="entry name" value="P-loop containing nucleoside triphosphate hydrolases"/>
    <property type="match status" value="1"/>
</dbReference>
<name>A0A9J7AZM0_9PROT</name>
<evidence type="ECO:0000256" key="1">
    <source>
        <dbReference type="ARBA" id="ARBA00022741"/>
    </source>
</evidence>
<dbReference type="KEGG" id="naci:NUH88_04145"/>
<dbReference type="PROSITE" id="PS51206">
    <property type="entry name" value="SF3_HELICASE_1"/>
    <property type="match status" value="1"/>
</dbReference>
<proteinExistence type="predicted"/>
<dbReference type="GO" id="GO:0005524">
    <property type="term" value="F:ATP binding"/>
    <property type="evidence" value="ECO:0007669"/>
    <property type="project" value="UniProtKB-KW"/>
</dbReference>
<accession>A0A9J7AZM0</accession>
<dbReference type="InterPro" id="IPR014015">
    <property type="entry name" value="Helicase_SF3_DNA-vir"/>
</dbReference>
<dbReference type="EMBL" id="CP102480">
    <property type="protein sequence ID" value="UUX50893.1"/>
    <property type="molecule type" value="Genomic_DNA"/>
</dbReference>
<dbReference type="InterPro" id="IPR045455">
    <property type="entry name" value="NrS-1_pol-like_helicase"/>
</dbReference>
<evidence type="ECO:0000313" key="5">
    <source>
        <dbReference type="EMBL" id="UUX50893.1"/>
    </source>
</evidence>
<dbReference type="InterPro" id="IPR014818">
    <property type="entry name" value="Phage/plasmid_primase_P4_C"/>
</dbReference>
<reference evidence="5" key="1">
    <citation type="submission" date="2022-08" db="EMBL/GenBank/DDBJ databases">
        <title>Nisaea acidiphila sp. nov., isolated from a marine algal debris and emended description of the genus Nisaea Urios et al. 2008.</title>
        <authorList>
            <person name="Kwon K."/>
        </authorList>
    </citation>
    <scope>NUCLEOTIDE SEQUENCE</scope>
    <source>
        <strain evidence="5">MEBiC11861</strain>
    </source>
</reference>
<evidence type="ECO:0000256" key="3">
    <source>
        <dbReference type="ARBA" id="ARBA00022840"/>
    </source>
</evidence>
<dbReference type="Pfam" id="PF08706">
    <property type="entry name" value="D5_N"/>
    <property type="match status" value="1"/>
</dbReference>
<dbReference type="Gene3D" id="3.40.50.300">
    <property type="entry name" value="P-loop containing nucleotide triphosphate hydrolases"/>
    <property type="match status" value="1"/>
</dbReference>
<dbReference type="SMART" id="SM00885">
    <property type="entry name" value="D5_N"/>
    <property type="match status" value="1"/>
</dbReference>
<dbReference type="InterPro" id="IPR006500">
    <property type="entry name" value="Helicase_put_C_phage/plasmid"/>
</dbReference>
<dbReference type="RefSeq" id="WP_257770141.1">
    <property type="nucleotide sequence ID" value="NZ_CP102480.1"/>
</dbReference>
<evidence type="ECO:0000313" key="6">
    <source>
        <dbReference type="Proteomes" id="UP001060336"/>
    </source>
</evidence>
<dbReference type="Proteomes" id="UP001060336">
    <property type="component" value="Chromosome"/>
</dbReference>
<keyword evidence="2" id="KW-0378">Hydrolase</keyword>
<dbReference type="NCBIfam" id="TIGR01613">
    <property type="entry name" value="primase_Cterm"/>
    <property type="match status" value="1"/>
</dbReference>
<dbReference type="InterPro" id="IPR027417">
    <property type="entry name" value="P-loop_NTPase"/>
</dbReference>
<protein>
    <submittedName>
        <fullName evidence="5">Phage/plasmid primase, P4 family</fullName>
    </submittedName>
</protein>
<sequence>MSNLHDELDLALAVSSNPLDHLPPAYSDEALTRRYTEAFKDKQRWVELWGKWMIWSGTHWQEDDTRLALHRARQIATQAAAEFLGEVPNSKNGAEKIASSKTIYAIERLARSSREIATRTGDWDADLWLFNTPGGTVDLRTGEIRPHAPADLITRVARSAPDGDCPRWIAFLQETFGDDEETIGFIQRLLGYALTGICQEHMLAFCYGTGGNGKGVLLNTVQRIFGSYAATAAVETFTSSTYERHSTDLAMLRGRRLVLAQETEDGQRWAEAKIKRITGGDEITARYMRQDNFTYTPQFTLIIAGNHKPSLRNVDEAIKRRLIMIPFERTVPADRRDPKLAEALEAEWPGILAWMIEGCSEWQREGLKPSKAARAATNDYLLEEDALGRFLEERCQPIELFDGEETPTRTIFGDWQEWCATTGEYAGTEKSFSQKLADRGHERAKHPKTRVSIFRGLRLKTNQSD</sequence>
<evidence type="ECO:0000256" key="2">
    <source>
        <dbReference type="ARBA" id="ARBA00022801"/>
    </source>
</evidence>
<dbReference type="GO" id="GO:0016787">
    <property type="term" value="F:hydrolase activity"/>
    <property type="evidence" value="ECO:0007669"/>
    <property type="project" value="UniProtKB-KW"/>
</dbReference>
<dbReference type="InterPro" id="IPR051620">
    <property type="entry name" value="ORF904-like_C"/>
</dbReference>
<dbReference type="PANTHER" id="PTHR35372">
    <property type="entry name" value="ATP BINDING PROTEIN-RELATED"/>
    <property type="match status" value="1"/>
</dbReference>
<keyword evidence="6" id="KW-1185">Reference proteome</keyword>
<feature type="domain" description="SF3 helicase" evidence="4">
    <location>
        <begin position="181"/>
        <end position="340"/>
    </location>
</feature>
<dbReference type="PANTHER" id="PTHR35372:SF2">
    <property type="entry name" value="SF3 HELICASE DOMAIN-CONTAINING PROTEIN"/>
    <property type="match status" value="1"/>
</dbReference>
<keyword evidence="3" id="KW-0067">ATP-binding</keyword>
<evidence type="ECO:0000259" key="4">
    <source>
        <dbReference type="PROSITE" id="PS51206"/>
    </source>
</evidence>
<organism evidence="5 6">
    <name type="scientific">Nisaea acidiphila</name>
    <dbReference type="NCBI Taxonomy" id="1862145"/>
    <lineage>
        <taxon>Bacteria</taxon>
        <taxon>Pseudomonadati</taxon>
        <taxon>Pseudomonadota</taxon>
        <taxon>Alphaproteobacteria</taxon>
        <taxon>Rhodospirillales</taxon>
        <taxon>Thalassobaculaceae</taxon>
        <taxon>Nisaea</taxon>
    </lineage>
</organism>